<organism evidence="2 3">
    <name type="scientific">Hydrogenispora ethanolica</name>
    <dbReference type="NCBI Taxonomy" id="1082276"/>
    <lineage>
        <taxon>Bacteria</taxon>
        <taxon>Bacillati</taxon>
        <taxon>Bacillota</taxon>
        <taxon>Hydrogenispora</taxon>
    </lineage>
</organism>
<evidence type="ECO:0000256" key="1">
    <source>
        <dbReference type="SAM" id="Phobius"/>
    </source>
</evidence>
<keyword evidence="1" id="KW-0472">Membrane</keyword>
<dbReference type="Proteomes" id="UP000295008">
    <property type="component" value="Unassembled WGS sequence"/>
</dbReference>
<feature type="transmembrane region" description="Helical" evidence="1">
    <location>
        <begin position="37"/>
        <end position="61"/>
    </location>
</feature>
<proteinExistence type="predicted"/>
<keyword evidence="1" id="KW-1133">Transmembrane helix</keyword>
<keyword evidence="3" id="KW-1185">Reference proteome</keyword>
<sequence length="193" mass="21665">MQILVRLRVFPIKYFLGRSKLKGGETMSKLIDEHGKLFGLINPVDLFVLILVLALGIRLLSQYRPAPLELRKRPVAMGLLAQDLPPYVAQSIAVGQDLFQDGTNAYLGKVIRKTVQPAEILVQKDGQLLLVKAPRNVDLRLELRRQSGRVVTGPAHTGIYLGKLAVRVGNRLNCHTLYTRLRLEVESVRVNLR</sequence>
<dbReference type="Pfam" id="PF14221">
    <property type="entry name" value="DUF4330"/>
    <property type="match status" value="1"/>
</dbReference>
<name>A0A4R1RVK9_HYDET</name>
<accession>A0A4R1RVK9</accession>
<dbReference type="AlphaFoldDB" id="A0A4R1RVK9"/>
<dbReference type="EMBL" id="SLUN01000011">
    <property type="protein sequence ID" value="TCL69982.1"/>
    <property type="molecule type" value="Genomic_DNA"/>
</dbReference>
<comment type="caution">
    <text evidence="2">The sequence shown here is derived from an EMBL/GenBank/DDBJ whole genome shotgun (WGS) entry which is preliminary data.</text>
</comment>
<reference evidence="2 3" key="1">
    <citation type="submission" date="2019-03" db="EMBL/GenBank/DDBJ databases">
        <title>Genomic Encyclopedia of Type Strains, Phase IV (KMG-IV): sequencing the most valuable type-strain genomes for metagenomic binning, comparative biology and taxonomic classification.</title>
        <authorList>
            <person name="Goeker M."/>
        </authorList>
    </citation>
    <scope>NUCLEOTIDE SEQUENCE [LARGE SCALE GENOMIC DNA]</scope>
    <source>
        <strain evidence="2 3">LX-B</strain>
    </source>
</reference>
<gene>
    <name evidence="2" type="ORF">EDC14_1011104</name>
</gene>
<evidence type="ECO:0000313" key="3">
    <source>
        <dbReference type="Proteomes" id="UP000295008"/>
    </source>
</evidence>
<evidence type="ECO:0000313" key="2">
    <source>
        <dbReference type="EMBL" id="TCL69982.1"/>
    </source>
</evidence>
<keyword evidence="1" id="KW-0812">Transmembrane</keyword>
<dbReference type="InterPro" id="IPR025480">
    <property type="entry name" value="DUF4330"/>
</dbReference>
<protein>
    <submittedName>
        <fullName evidence="2">Uncharacterized protein DUF4330</fullName>
    </submittedName>
</protein>